<gene>
    <name evidence="3" type="ORF">HHUSO_G23347</name>
</gene>
<organism evidence="3 4">
    <name type="scientific">Huso huso</name>
    <name type="common">Beluga</name>
    <name type="synonym">Acipenser huso</name>
    <dbReference type="NCBI Taxonomy" id="61971"/>
    <lineage>
        <taxon>Eukaryota</taxon>
        <taxon>Metazoa</taxon>
        <taxon>Chordata</taxon>
        <taxon>Craniata</taxon>
        <taxon>Vertebrata</taxon>
        <taxon>Euteleostomi</taxon>
        <taxon>Actinopterygii</taxon>
        <taxon>Chondrostei</taxon>
        <taxon>Acipenseriformes</taxon>
        <taxon>Acipenseridae</taxon>
        <taxon>Huso</taxon>
    </lineage>
</organism>
<dbReference type="InterPro" id="IPR052678">
    <property type="entry name" value="OST-beta_subunit"/>
</dbReference>
<proteinExistence type="predicted"/>
<keyword evidence="2" id="KW-1133">Transmembrane helix</keyword>
<dbReference type="Pfam" id="PF15048">
    <property type="entry name" value="OSTbeta"/>
    <property type="match status" value="1"/>
</dbReference>
<evidence type="ECO:0000256" key="2">
    <source>
        <dbReference type="SAM" id="Phobius"/>
    </source>
</evidence>
<keyword evidence="2" id="KW-0472">Membrane</keyword>
<dbReference type="InterPro" id="IPR035992">
    <property type="entry name" value="Ricin_B-like_lectins"/>
</dbReference>
<sequence length="341" mass="38406">MCIKTRISSHMNFGWLENYKMCSQPLPHNSDKNINGAQNPFKLKLFFMGRMYRIWIILCTLLHGAEGFVIENAHHSLCFQAVLESDSLLLVECNLKSSFQQWFWKDGLLLVNMATGKCLSAHKADSVQTAACENAAHLQWDCHNMRLISKENSHYLTANESKVAFLSSKRSSNSEWRGSTGDVDICKERLEPHRPTRNAAGSKTAHPDPASLAGEMQADVMTDAQREQLLWSYRTEDPSPWNYAILALSFVALLSGFLILGLSSMAKKRKVTAQYKAALNAEKPLQMERMLEQEKQTHVPFSHTLPSKTAAPDSPKSGNITIQWKDGNVSTLFQDDREESV</sequence>
<evidence type="ECO:0008006" key="5">
    <source>
        <dbReference type="Google" id="ProtNLM"/>
    </source>
</evidence>
<accession>A0ABR0YW85</accession>
<dbReference type="Proteomes" id="UP001369086">
    <property type="component" value="Unassembled WGS sequence"/>
</dbReference>
<evidence type="ECO:0000313" key="4">
    <source>
        <dbReference type="Proteomes" id="UP001369086"/>
    </source>
</evidence>
<feature type="transmembrane region" description="Helical" evidence="2">
    <location>
        <begin position="241"/>
        <end position="262"/>
    </location>
</feature>
<dbReference type="EMBL" id="JAHFZB010000022">
    <property type="protein sequence ID" value="KAK6476843.1"/>
    <property type="molecule type" value="Genomic_DNA"/>
</dbReference>
<keyword evidence="4" id="KW-1185">Reference proteome</keyword>
<dbReference type="PANTHER" id="PTHR36129:SF3">
    <property type="match status" value="1"/>
</dbReference>
<dbReference type="CDD" id="cd23385">
    <property type="entry name" value="beta-trefoil_Ricin_MRC-like"/>
    <property type="match status" value="1"/>
</dbReference>
<dbReference type="InterPro" id="IPR029387">
    <property type="entry name" value="OSTbeta"/>
</dbReference>
<comment type="caution">
    <text evidence="3">The sequence shown here is derived from an EMBL/GenBank/DDBJ whole genome shotgun (WGS) entry which is preliminary data.</text>
</comment>
<dbReference type="PANTHER" id="PTHR36129">
    <property type="entry name" value="ORGANIC SOLUTE TRANSPORTER SUBUNIT BETA-RELATED"/>
    <property type="match status" value="1"/>
</dbReference>
<feature type="region of interest" description="Disordered" evidence="1">
    <location>
        <begin position="191"/>
        <end position="210"/>
    </location>
</feature>
<protein>
    <recommendedName>
        <fullName evidence="5">Ricin B lectin domain-containing protein</fullName>
    </recommendedName>
</protein>
<dbReference type="SUPFAM" id="SSF50370">
    <property type="entry name" value="Ricin B-like lectins"/>
    <property type="match status" value="1"/>
</dbReference>
<dbReference type="Gene3D" id="2.80.10.50">
    <property type="match status" value="1"/>
</dbReference>
<name>A0ABR0YW85_HUSHU</name>
<reference evidence="3 4" key="1">
    <citation type="submission" date="2021-05" db="EMBL/GenBank/DDBJ databases">
        <authorList>
            <person name="Zahm M."/>
            <person name="Klopp C."/>
            <person name="Cabau C."/>
            <person name="Kuhl H."/>
            <person name="Suciu R."/>
            <person name="Ciorpac M."/>
            <person name="Holostenco D."/>
            <person name="Gessner J."/>
            <person name="Wuertz S."/>
            <person name="Hohne C."/>
            <person name="Stock M."/>
            <person name="Gislard M."/>
            <person name="Lluch J."/>
            <person name="Milhes M."/>
            <person name="Lampietro C."/>
            <person name="Lopez Roques C."/>
            <person name="Donnadieu C."/>
            <person name="Du K."/>
            <person name="Schartl M."/>
            <person name="Guiguen Y."/>
        </authorList>
    </citation>
    <scope>NUCLEOTIDE SEQUENCE [LARGE SCALE GENOMIC DNA]</scope>
    <source>
        <strain evidence="3">Hh-F2</strain>
        <tissue evidence="3">Blood</tissue>
    </source>
</reference>
<keyword evidence="2" id="KW-0812">Transmembrane</keyword>
<evidence type="ECO:0000256" key="1">
    <source>
        <dbReference type="SAM" id="MobiDB-lite"/>
    </source>
</evidence>
<evidence type="ECO:0000313" key="3">
    <source>
        <dbReference type="EMBL" id="KAK6476843.1"/>
    </source>
</evidence>
<dbReference type="PROSITE" id="PS50231">
    <property type="entry name" value="RICIN_B_LECTIN"/>
    <property type="match status" value="1"/>
</dbReference>